<name>A0A430AST1_9ENTE</name>
<evidence type="ECO:0000313" key="5">
    <source>
        <dbReference type="EMBL" id="RSU11104.1"/>
    </source>
</evidence>
<organism evidence="5 6">
    <name type="scientific">Vagococcus carniphilus</name>
    <dbReference type="NCBI Taxonomy" id="218144"/>
    <lineage>
        <taxon>Bacteria</taxon>
        <taxon>Bacillati</taxon>
        <taxon>Bacillota</taxon>
        <taxon>Bacilli</taxon>
        <taxon>Lactobacillales</taxon>
        <taxon>Enterococcaceae</taxon>
        <taxon>Vagococcus</taxon>
    </lineage>
</organism>
<dbReference type="FunFam" id="3.40.50.300:FF:000134">
    <property type="entry name" value="Iron-enterobactin ABC transporter ATP-binding protein"/>
    <property type="match status" value="1"/>
</dbReference>
<dbReference type="PROSITE" id="PS50893">
    <property type="entry name" value="ABC_TRANSPORTER_2"/>
    <property type="match status" value="1"/>
</dbReference>
<keyword evidence="2" id="KW-0547">Nucleotide-binding</keyword>
<protein>
    <recommendedName>
        <fullName evidence="4">ABC transporter domain-containing protein</fullName>
    </recommendedName>
</protein>
<dbReference type="InterPro" id="IPR003593">
    <property type="entry name" value="AAA+_ATPase"/>
</dbReference>
<evidence type="ECO:0000259" key="4">
    <source>
        <dbReference type="PROSITE" id="PS50893"/>
    </source>
</evidence>
<dbReference type="Pfam" id="PF00005">
    <property type="entry name" value="ABC_tran"/>
    <property type="match status" value="1"/>
</dbReference>
<dbReference type="CDD" id="cd03214">
    <property type="entry name" value="ABC_Iron-Siderophores_B12_Hemin"/>
    <property type="match status" value="1"/>
</dbReference>
<comment type="caution">
    <text evidence="5">The sequence shown here is derived from an EMBL/GenBank/DDBJ whole genome shotgun (WGS) entry which is preliminary data.</text>
</comment>
<dbReference type="GO" id="GO:0005524">
    <property type="term" value="F:ATP binding"/>
    <property type="evidence" value="ECO:0007669"/>
    <property type="project" value="UniProtKB-KW"/>
</dbReference>
<sequence>MTIKYFDRINRSSILCLIIIKAKDAISVKLEVKNLSFAYPKSAPTFSNVNFDLHSGESLVILGPNGAGKSTLLNCLVNLLTPVSGTVKINDAEIHRMNPKEVAQEMGYVQQQLLSVFSYSVRDYVVMGKAPYLGMFSQPRKEDYEKVDQLLEEFGLSQFANHSYADLSGGQRQRVAIIRTLIQTPSIILLDEPTAHLDVGNQYKTVEKIKELKKQGYAVIMTTHNPDHALILDDKTGILEASGRFTFGEAKDVINEKMLNELYQCDLSLKEVPELNHQICVYMGGKNND</sequence>
<dbReference type="PANTHER" id="PTHR42734:SF19">
    <property type="entry name" value="IRON COMPOUNDS ABC TRANSPORTER, ATP-BINDING PROTEIN"/>
    <property type="match status" value="1"/>
</dbReference>
<dbReference type="GO" id="GO:0016887">
    <property type="term" value="F:ATP hydrolysis activity"/>
    <property type="evidence" value="ECO:0007669"/>
    <property type="project" value="InterPro"/>
</dbReference>
<dbReference type="EMBL" id="NGKB01000015">
    <property type="protein sequence ID" value="RSU11104.1"/>
    <property type="molecule type" value="Genomic_DNA"/>
</dbReference>
<evidence type="ECO:0000256" key="2">
    <source>
        <dbReference type="ARBA" id="ARBA00022741"/>
    </source>
</evidence>
<dbReference type="AlphaFoldDB" id="A0A430AST1"/>
<dbReference type="SUPFAM" id="SSF52540">
    <property type="entry name" value="P-loop containing nucleoside triphosphate hydrolases"/>
    <property type="match status" value="1"/>
</dbReference>
<reference evidence="5 6" key="1">
    <citation type="submission" date="2017-05" db="EMBL/GenBank/DDBJ databases">
        <title>Vagococcus spp. assemblies.</title>
        <authorList>
            <person name="Gulvik C.A."/>
        </authorList>
    </citation>
    <scope>NUCLEOTIDE SEQUENCE [LARGE SCALE GENOMIC DNA]</scope>
    <source>
        <strain evidence="5 6">SS1714</strain>
    </source>
</reference>
<dbReference type="SMART" id="SM00382">
    <property type="entry name" value="AAA"/>
    <property type="match status" value="1"/>
</dbReference>
<evidence type="ECO:0000256" key="3">
    <source>
        <dbReference type="ARBA" id="ARBA00022840"/>
    </source>
</evidence>
<dbReference type="Gene3D" id="3.40.50.300">
    <property type="entry name" value="P-loop containing nucleotide triphosphate hydrolases"/>
    <property type="match status" value="1"/>
</dbReference>
<dbReference type="PANTHER" id="PTHR42734">
    <property type="entry name" value="METAL TRANSPORT SYSTEM ATP-BINDING PROTEIN TM_0124-RELATED"/>
    <property type="match status" value="1"/>
</dbReference>
<accession>A0A430AST1</accession>
<evidence type="ECO:0000256" key="1">
    <source>
        <dbReference type="ARBA" id="ARBA00022448"/>
    </source>
</evidence>
<gene>
    <name evidence="5" type="ORF">CBF28_12700</name>
</gene>
<dbReference type="InterPro" id="IPR050153">
    <property type="entry name" value="Metal_Ion_Import_ABC"/>
</dbReference>
<dbReference type="InterPro" id="IPR003439">
    <property type="entry name" value="ABC_transporter-like_ATP-bd"/>
</dbReference>
<keyword evidence="1" id="KW-0813">Transport</keyword>
<dbReference type="PROSITE" id="PS00211">
    <property type="entry name" value="ABC_TRANSPORTER_1"/>
    <property type="match status" value="1"/>
</dbReference>
<keyword evidence="6" id="KW-1185">Reference proteome</keyword>
<dbReference type="Proteomes" id="UP000288028">
    <property type="component" value="Unassembled WGS sequence"/>
</dbReference>
<feature type="domain" description="ABC transporter" evidence="4">
    <location>
        <begin position="30"/>
        <end position="266"/>
    </location>
</feature>
<dbReference type="InterPro" id="IPR017871">
    <property type="entry name" value="ABC_transporter-like_CS"/>
</dbReference>
<dbReference type="InterPro" id="IPR027417">
    <property type="entry name" value="P-loop_NTPase"/>
</dbReference>
<proteinExistence type="predicted"/>
<evidence type="ECO:0000313" key="6">
    <source>
        <dbReference type="Proteomes" id="UP000288028"/>
    </source>
</evidence>
<keyword evidence="3" id="KW-0067">ATP-binding</keyword>